<name>A0A9P8PPE6_9ASCO</name>
<dbReference type="SUPFAM" id="SSF103506">
    <property type="entry name" value="Mitochondrial carrier"/>
    <property type="match status" value="1"/>
</dbReference>
<dbReference type="InterPro" id="IPR018108">
    <property type="entry name" value="MCP_transmembrane"/>
</dbReference>
<dbReference type="FunFam" id="1.50.40.10:FF:000103">
    <property type="entry name" value="Mitochondrial glycine transporter"/>
    <property type="match status" value="1"/>
</dbReference>
<dbReference type="GO" id="GO:1904983">
    <property type="term" value="P:glycine import into mitochondrion"/>
    <property type="evidence" value="ECO:0007669"/>
    <property type="project" value="UniProtKB-UniRule"/>
</dbReference>
<evidence type="ECO:0000256" key="8">
    <source>
        <dbReference type="ARBA" id="ARBA00023136"/>
    </source>
</evidence>
<dbReference type="OrthoDB" id="1924968at2759"/>
<feature type="repeat" description="Solcar" evidence="11">
    <location>
        <begin position="120"/>
        <end position="204"/>
    </location>
</feature>
<keyword evidence="4 10" id="KW-0677">Repeat</keyword>
<evidence type="ECO:0000256" key="10">
    <source>
        <dbReference type="HAMAP-Rule" id="MF_03064"/>
    </source>
</evidence>
<evidence type="ECO:0000313" key="12">
    <source>
        <dbReference type="EMBL" id="KAH3675988.1"/>
    </source>
</evidence>
<comment type="catalytic activity">
    <reaction evidence="9 10">
        <text>glycine(in) = glycine(out)</text>
        <dbReference type="Rhea" id="RHEA:70715"/>
        <dbReference type="ChEBI" id="CHEBI:57305"/>
    </reaction>
</comment>
<evidence type="ECO:0000256" key="3">
    <source>
        <dbReference type="ARBA" id="ARBA00022692"/>
    </source>
</evidence>
<evidence type="ECO:0000256" key="11">
    <source>
        <dbReference type="PROSITE-ProRule" id="PRU00282"/>
    </source>
</evidence>
<keyword evidence="5 10" id="KW-0999">Mitochondrion inner membrane</keyword>
<keyword evidence="13" id="KW-1185">Reference proteome</keyword>
<dbReference type="AlphaFoldDB" id="A0A9P8PPE6"/>
<comment type="function">
    <text evidence="10">Mitochondrial glycine transporter that imports glycine into the mitochondrial matrix. Plays an important role in providing glycine for the first enzymatic step in heme biosynthesis, the condensation of glycine with succinyl-CoA to produce 5-aminolevulinate (ALA) in the miochondrial matrix.</text>
</comment>
<accession>A0A9P8PPE6</accession>
<keyword evidence="7 10" id="KW-0496">Mitochondrion</keyword>
<dbReference type="InterPro" id="IPR023395">
    <property type="entry name" value="MCP_dom_sf"/>
</dbReference>
<dbReference type="HAMAP" id="MF_03064">
    <property type="entry name" value="SLC25A38"/>
    <property type="match status" value="1"/>
</dbReference>
<evidence type="ECO:0000256" key="5">
    <source>
        <dbReference type="ARBA" id="ARBA00022792"/>
    </source>
</evidence>
<organism evidence="12 13">
    <name type="scientific">Wickerhamomyces mucosus</name>
    <dbReference type="NCBI Taxonomy" id="1378264"/>
    <lineage>
        <taxon>Eukaryota</taxon>
        <taxon>Fungi</taxon>
        <taxon>Dikarya</taxon>
        <taxon>Ascomycota</taxon>
        <taxon>Saccharomycotina</taxon>
        <taxon>Saccharomycetes</taxon>
        <taxon>Phaffomycetales</taxon>
        <taxon>Wickerhamomycetaceae</taxon>
        <taxon>Wickerhamomyces</taxon>
    </lineage>
</organism>
<keyword evidence="2 10" id="KW-0813">Transport</keyword>
<evidence type="ECO:0000256" key="6">
    <source>
        <dbReference type="ARBA" id="ARBA00022989"/>
    </source>
</evidence>
<proteinExistence type="inferred from homology"/>
<dbReference type="PANTHER" id="PTHR46181">
    <property type="entry name" value="MITOCHONDRIAL GLYCINE TRANSPORTER"/>
    <property type="match status" value="1"/>
</dbReference>
<dbReference type="EMBL" id="JAEUBF010000681">
    <property type="protein sequence ID" value="KAH3675988.1"/>
    <property type="molecule type" value="Genomic_DNA"/>
</dbReference>
<dbReference type="PROSITE" id="PS50920">
    <property type="entry name" value="SOLCAR"/>
    <property type="match status" value="3"/>
</dbReference>
<evidence type="ECO:0000256" key="1">
    <source>
        <dbReference type="ARBA" id="ARBA00004141"/>
    </source>
</evidence>
<gene>
    <name evidence="12" type="ORF">WICMUC_002284</name>
</gene>
<keyword evidence="8 10" id="KW-0472">Membrane</keyword>
<evidence type="ECO:0000256" key="7">
    <source>
        <dbReference type="ARBA" id="ARBA00023128"/>
    </source>
</evidence>
<keyword evidence="6 10" id="KW-1133">Transmembrane helix</keyword>
<reference evidence="12" key="1">
    <citation type="journal article" date="2021" name="Open Biol.">
        <title>Shared evolutionary footprints suggest mitochondrial oxidative damage underlies multiple complex I losses in fungi.</title>
        <authorList>
            <person name="Schikora-Tamarit M.A."/>
            <person name="Marcet-Houben M."/>
            <person name="Nosek J."/>
            <person name="Gabaldon T."/>
        </authorList>
    </citation>
    <scope>NUCLEOTIDE SEQUENCE</scope>
    <source>
        <strain evidence="12">CBS6341</strain>
    </source>
</reference>
<evidence type="ECO:0000256" key="4">
    <source>
        <dbReference type="ARBA" id="ARBA00022737"/>
    </source>
</evidence>
<comment type="subcellular location">
    <subcellularLocation>
        <location evidence="1">Membrane</location>
        <topology evidence="1">Multi-pass membrane protein</topology>
    </subcellularLocation>
    <subcellularLocation>
        <location evidence="10">Mitochondrion inner membrane</location>
        <topology evidence="10">Multi-pass membrane protein</topology>
    </subcellularLocation>
</comment>
<dbReference type="GO" id="GO:0005743">
    <property type="term" value="C:mitochondrial inner membrane"/>
    <property type="evidence" value="ECO:0007669"/>
    <property type="project" value="UniProtKB-SubCell"/>
</dbReference>
<feature type="repeat" description="Solcar" evidence="11">
    <location>
        <begin position="228"/>
        <end position="312"/>
    </location>
</feature>
<evidence type="ECO:0000256" key="9">
    <source>
        <dbReference type="ARBA" id="ARBA00034060"/>
    </source>
</evidence>
<dbReference type="Pfam" id="PF00153">
    <property type="entry name" value="Mito_carr"/>
    <property type="match status" value="3"/>
</dbReference>
<comment type="similarity">
    <text evidence="10">Belongs to the mitochondrial carrier (TC 2.A.29) family. SLC25A38 subfamily.</text>
</comment>
<protein>
    <recommendedName>
        <fullName evidence="10">Mitochondrial glycine transporter</fullName>
    </recommendedName>
    <alternativeName>
        <fullName evidence="10">Solute carrier family 25 member 38 homolog</fullName>
    </alternativeName>
</protein>
<dbReference type="Proteomes" id="UP000769528">
    <property type="component" value="Unassembled WGS sequence"/>
</dbReference>
<dbReference type="Gene3D" id="1.50.40.10">
    <property type="entry name" value="Mitochondrial carrier domain"/>
    <property type="match status" value="1"/>
</dbReference>
<feature type="repeat" description="Solcar" evidence="11">
    <location>
        <begin position="19"/>
        <end position="98"/>
    </location>
</feature>
<evidence type="ECO:0000256" key="2">
    <source>
        <dbReference type="ARBA" id="ARBA00022448"/>
    </source>
</evidence>
<evidence type="ECO:0000313" key="13">
    <source>
        <dbReference type="Proteomes" id="UP000769528"/>
    </source>
</evidence>
<reference evidence="12" key="2">
    <citation type="submission" date="2021-01" db="EMBL/GenBank/DDBJ databases">
        <authorList>
            <person name="Schikora-Tamarit M.A."/>
        </authorList>
    </citation>
    <scope>NUCLEOTIDE SEQUENCE</scope>
    <source>
        <strain evidence="12">CBS6341</strain>
    </source>
</reference>
<sequence length="321" mass="35500">MGVEIEIHCGTSNMSNSTKKNYSHLIGGFFGGLASSVTLQPFDLIKTRVQQNQNSTLLGTIKGLRNIKELWRGTLPSALRTSVGSGLYLASLNIFRTALANSKTHKLGIDQLSSSSLPKLSGTENLITGSLTRGFVGWLTMPITIIKVRYESTLYNYNSMDEAIRSIFKKEGVKGFFSGFIATAARDAPYAGIYVLLYEKMKIIAPKLIYFEEGDSSSKNLRLFSTTTSALINSISAFAAASLSTTITAPFDTIKTRMQLNPKKFNSFWRTFNYIPKEEGIIRLFDGLSLRLTRKAFSAGIAWGIYEEIVKNFDDGIGKRI</sequence>
<dbReference type="PANTHER" id="PTHR46181:SF3">
    <property type="entry name" value="MITOCHONDRIAL GLYCINE TRANSPORTER"/>
    <property type="match status" value="1"/>
</dbReference>
<dbReference type="InterPro" id="IPR030847">
    <property type="entry name" value="Hem25/SLC25A38"/>
</dbReference>
<keyword evidence="3 10" id="KW-0812">Transmembrane</keyword>
<dbReference type="GO" id="GO:0015187">
    <property type="term" value="F:glycine transmembrane transporter activity"/>
    <property type="evidence" value="ECO:0007669"/>
    <property type="project" value="UniProtKB-UniRule"/>
</dbReference>
<comment type="caution">
    <text evidence="12">The sequence shown here is derived from an EMBL/GenBank/DDBJ whole genome shotgun (WGS) entry which is preliminary data.</text>
</comment>